<dbReference type="SMART" id="SM00448">
    <property type="entry name" value="REC"/>
    <property type="match status" value="1"/>
</dbReference>
<dbReference type="Pfam" id="PF00072">
    <property type="entry name" value="Response_reg"/>
    <property type="match status" value="1"/>
</dbReference>
<sequence length="135" mass="14366">MRVLVVDDDPDLGLLVELFLRRAGHEVVLAADGVLALGLLAQCRVDARPIEVVVLDQMMPRLDGVGLTRAIRADPATTELPLLMMSAHHEPEAALEAGVDGFVGKPFTSAGLLAALETVVAGRQRDQRAARVQPA</sequence>
<feature type="domain" description="Response regulatory" evidence="3">
    <location>
        <begin position="2"/>
        <end position="120"/>
    </location>
</feature>
<dbReference type="PROSITE" id="PS50110">
    <property type="entry name" value="RESPONSE_REGULATORY"/>
    <property type="match status" value="1"/>
</dbReference>
<proteinExistence type="predicted"/>
<dbReference type="PANTHER" id="PTHR44591">
    <property type="entry name" value="STRESS RESPONSE REGULATOR PROTEIN 1"/>
    <property type="match status" value="1"/>
</dbReference>
<keyword evidence="5" id="KW-1185">Reference proteome</keyword>
<dbReference type="Gene3D" id="3.40.50.2300">
    <property type="match status" value="1"/>
</dbReference>
<evidence type="ECO:0000259" key="3">
    <source>
        <dbReference type="PROSITE" id="PS50110"/>
    </source>
</evidence>
<reference evidence="5" key="1">
    <citation type="journal article" date="2019" name="Int. J. Syst. Evol. Microbiol.">
        <title>The Global Catalogue of Microorganisms (GCM) 10K type strain sequencing project: providing services to taxonomists for standard genome sequencing and annotation.</title>
        <authorList>
            <consortium name="The Broad Institute Genomics Platform"/>
            <consortium name="The Broad Institute Genome Sequencing Center for Infectious Disease"/>
            <person name="Wu L."/>
            <person name="Ma J."/>
        </authorList>
    </citation>
    <scope>NUCLEOTIDE SEQUENCE [LARGE SCALE GENOMIC DNA]</scope>
    <source>
        <strain evidence="5">JCM 16703</strain>
    </source>
</reference>
<dbReference type="EMBL" id="BAAAZH010000008">
    <property type="protein sequence ID" value="GAA4112898.1"/>
    <property type="molecule type" value="Genomic_DNA"/>
</dbReference>
<protein>
    <submittedName>
        <fullName evidence="4">Response regulator</fullName>
    </submittedName>
</protein>
<accession>A0ABP7XE29</accession>
<gene>
    <name evidence="4" type="ORF">GCM10022215_09640</name>
</gene>
<dbReference type="InterPro" id="IPR050595">
    <property type="entry name" value="Bact_response_regulator"/>
</dbReference>
<dbReference type="Proteomes" id="UP001501495">
    <property type="component" value="Unassembled WGS sequence"/>
</dbReference>
<evidence type="ECO:0000313" key="5">
    <source>
        <dbReference type="Proteomes" id="UP001501495"/>
    </source>
</evidence>
<dbReference type="CDD" id="cd17546">
    <property type="entry name" value="REC_hyHK_CKI1_RcsC-like"/>
    <property type="match status" value="1"/>
</dbReference>
<evidence type="ECO:0000256" key="1">
    <source>
        <dbReference type="ARBA" id="ARBA00022553"/>
    </source>
</evidence>
<dbReference type="InterPro" id="IPR001789">
    <property type="entry name" value="Sig_transdc_resp-reg_receiver"/>
</dbReference>
<keyword evidence="1 2" id="KW-0597">Phosphoprotein</keyword>
<feature type="modified residue" description="4-aspartylphosphate" evidence="2">
    <location>
        <position position="56"/>
    </location>
</feature>
<evidence type="ECO:0000313" key="4">
    <source>
        <dbReference type="EMBL" id="GAA4112898.1"/>
    </source>
</evidence>
<dbReference type="SUPFAM" id="SSF52172">
    <property type="entry name" value="CheY-like"/>
    <property type="match status" value="1"/>
</dbReference>
<dbReference type="RefSeq" id="WP_344732108.1">
    <property type="nucleotide sequence ID" value="NZ_BAAAZH010000008.1"/>
</dbReference>
<organism evidence="4 5">
    <name type="scientific">Nocardioides fonticola</name>
    <dbReference type="NCBI Taxonomy" id="450363"/>
    <lineage>
        <taxon>Bacteria</taxon>
        <taxon>Bacillati</taxon>
        <taxon>Actinomycetota</taxon>
        <taxon>Actinomycetes</taxon>
        <taxon>Propionibacteriales</taxon>
        <taxon>Nocardioidaceae</taxon>
        <taxon>Nocardioides</taxon>
    </lineage>
</organism>
<name>A0ABP7XE29_9ACTN</name>
<evidence type="ECO:0000256" key="2">
    <source>
        <dbReference type="PROSITE-ProRule" id="PRU00169"/>
    </source>
</evidence>
<dbReference type="InterPro" id="IPR011006">
    <property type="entry name" value="CheY-like_superfamily"/>
</dbReference>
<dbReference type="PANTHER" id="PTHR44591:SF3">
    <property type="entry name" value="RESPONSE REGULATORY DOMAIN-CONTAINING PROTEIN"/>
    <property type="match status" value="1"/>
</dbReference>
<comment type="caution">
    <text evidence="4">The sequence shown here is derived from an EMBL/GenBank/DDBJ whole genome shotgun (WGS) entry which is preliminary data.</text>
</comment>